<reference evidence="2 3" key="1">
    <citation type="submission" date="2018-09" db="EMBL/GenBank/DDBJ databases">
        <title>Genomic investigation of the strawberry pathogen Phytophthora fragariae indicates pathogenicity is determined by transcriptional variation in three key races.</title>
        <authorList>
            <person name="Adams T.M."/>
            <person name="Armitage A.D."/>
            <person name="Sobczyk M.K."/>
            <person name="Bates H.J."/>
            <person name="Dunwell J.M."/>
            <person name="Nellist C.F."/>
            <person name="Harrison R.J."/>
        </authorList>
    </citation>
    <scope>NUCLEOTIDE SEQUENCE [LARGE SCALE GENOMIC DNA]</scope>
    <source>
        <strain evidence="2 3">NOV-77</strain>
    </source>
</reference>
<accession>A0A6G0SI46</accession>
<name>A0A6G0SI46_9STRA</name>
<feature type="chain" id="PRO_5026328765" description="Secreted protein" evidence="1">
    <location>
        <begin position="21"/>
        <end position="79"/>
    </location>
</feature>
<organism evidence="2 3">
    <name type="scientific">Phytophthora fragariae</name>
    <dbReference type="NCBI Taxonomy" id="53985"/>
    <lineage>
        <taxon>Eukaryota</taxon>
        <taxon>Sar</taxon>
        <taxon>Stramenopiles</taxon>
        <taxon>Oomycota</taxon>
        <taxon>Peronosporomycetes</taxon>
        <taxon>Peronosporales</taxon>
        <taxon>Peronosporaceae</taxon>
        <taxon>Phytophthora</taxon>
    </lineage>
</organism>
<gene>
    <name evidence="2" type="ORF">PF008_g2284</name>
</gene>
<dbReference type="EMBL" id="QXFY01000061">
    <property type="protein sequence ID" value="KAE9359290.1"/>
    <property type="molecule type" value="Genomic_DNA"/>
</dbReference>
<sequence>MCTYLCSATLLTAAASSVSSVLVETSYTAWSSGAFLTGGVRVSGSFAGARDSTLSESTTSWVSLISSSSSALSAIFIRA</sequence>
<proteinExistence type="predicted"/>
<dbReference type="Proteomes" id="UP000486351">
    <property type="component" value="Unassembled WGS sequence"/>
</dbReference>
<protein>
    <recommendedName>
        <fullName evidence="4">Secreted protein</fullName>
    </recommendedName>
</protein>
<evidence type="ECO:0000313" key="3">
    <source>
        <dbReference type="Proteomes" id="UP000486351"/>
    </source>
</evidence>
<comment type="caution">
    <text evidence="2">The sequence shown here is derived from an EMBL/GenBank/DDBJ whole genome shotgun (WGS) entry which is preliminary data.</text>
</comment>
<keyword evidence="1" id="KW-0732">Signal</keyword>
<evidence type="ECO:0000313" key="2">
    <source>
        <dbReference type="EMBL" id="KAE9359290.1"/>
    </source>
</evidence>
<feature type="non-terminal residue" evidence="2">
    <location>
        <position position="79"/>
    </location>
</feature>
<evidence type="ECO:0000256" key="1">
    <source>
        <dbReference type="SAM" id="SignalP"/>
    </source>
</evidence>
<evidence type="ECO:0008006" key="4">
    <source>
        <dbReference type="Google" id="ProtNLM"/>
    </source>
</evidence>
<dbReference type="AlphaFoldDB" id="A0A6G0SI46"/>
<feature type="signal peptide" evidence="1">
    <location>
        <begin position="1"/>
        <end position="20"/>
    </location>
</feature>